<dbReference type="GeneID" id="116204823"/>
<dbReference type="GO" id="GO:0046983">
    <property type="term" value="F:protein dimerization activity"/>
    <property type="evidence" value="ECO:0007669"/>
    <property type="project" value="InterPro"/>
</dbReference>
<evidence type="ECO:0000256" key="3">
    <source>
        <dbReference type="ARBA" id="ARBA00022691"/>
    </source>
</evidence>
<feature type="domain" description="O-methyltransferase C-terminal" evidence="5">
    <location>
        <begin position="142"/>
        <end position="351"/>
    </location>
</feature>
<sequence>MELTNGEKTSDLRECQAQVLVWNQILSYINSMSLKCAVELGIPDVIHNHGRPMTLPDLVSALGIPQARAGFLHRLMRMLSHSGFFALQTEQPCVNRDKGEEKPEGYVLTPPSQLLLKGDRSSKSMHPLVAFVVHPILIQPFNGLSKWFHSDSSGTPFEMQHGRAFWEYIARDPDFNLLTNEGMASDSSVVVSEIMDKCRRSFEQSTSVVDVGGGTGLLARKIADTFPHLEVTVLDLPHVVCGLEGTKTLKFLAGDMFDSIPPADIILLKWILHDWNDEEGVKILKRCKNAVTSNGKDGGKVIVIDVVLDDQEDEACSEMGLLFDMMMMATLTGRERCKKEWAKLFLDAGFRKYGITPLVGPRCLIEVYP</sequence>
<reference evidence="10" key="4">
    <citation type="submission" date="2025-04" db="UniProtKB">
        <authorList>
            <consortium name="RefSeq"/>
        </authorList>
    </citation>
    <scope>IDENTIFICATION</scope>
    <source>
        <tissue evidence="10">Leaf</tissue>
    </source>
</reference>
<gene>
    <name evidence="10" type="primary">LOC116204823</name>
    <name evidence="7" type="ORF">CDL15_Pgr010125</name>
</gene>
<accession>A0A218VUV7</accession>
<evidence type="ECO:0000313" key="10">
    <source>
        <dbReference type="RefSeq" id="XP_031392999.1"/>
    </source>
</evidence>
<dbReference type="InterPro" id="IPR016461">
    <property type="entry name" value="COMT-like"/>
</dbReference>
<dbReference type="Gene3D" id="1.10.10.10">
    <property type="entry name" value="Winged helix-like DNA-binding domain superfamily/Winged helix DNA-binding domain"/>
    <property type="match status" value="1"/>
</dbReference>
<dbReference type="GO" id="GO:0009717">
    <property type="term" value="P:isoflavonoid biosynthetic process"/>
    <property type="evidence" value="ECO:0007669"/>
    <property type="project" value="UniProtKB-ARBA"/>
</dbReference>
<dbReference type="PANTHER" id="PTHR11746">
    <property type="entry name" value="O-METHYLTRANSFERASE"/>
    <property type="match status" value="1"/>
</dbReference>
<keyword evidence="3" id="KW-0949">S-adenosyl-L-methionine</keyword>
<dbReference type="InterPro" id="IPR012967">
    <property type="entry name" value="COMT_dimerisation"/>
</dbReference>
<name>A0A218VUV7_PUNGR</name>
<dbReference type="InterPro" id="IPR029063">
    <property type="entry name" value="SAM-dependent_MTases_sf"/>
</dbReference>
<dbReference type="InterPro" id="IPR036390">
    <property type="entry name" value="WH_DNA-bd_sf"/>
</dbReference>
<evidence type="ECO:0000259" key="5">
    <source>
        <dbReference type="Pfam" id="PF00891"/>
    </source>
</evidence>
<dbReference type="CDD" id="cd02440">
    <property type="entry name" value="AdoMet_MTases"/>
    <property type="match status" value="1"/>
</dbReference>
<dbReference type="PIRSF" id="PIRSF005739">
    <property type="entry name" value="O-mtase"/>
    <property type="match status" value="1"/>
</dbReference>
<dbReference type="Proteomes" id="UP000515151">
    <property type="component" value="Chromosome 4"/>
</dbReference>
<protein>
    <submittedName>
        <fullName evidence="10">Trans-resveratrol di-O-methyltransferase-like isoform X1</fullName>
    </submittedName>
</protein>
<evidence type="ECO:0000256" key="1">
    <source>
        <dbReference type="ARBA" id="ARBA00022603"/>
    </source>
</evidence>
<dbReference type="InterPro" id="IPR001077">
    <property type="entry name" value="COMT_C"/>
</dbReference>
<dbReference type="OrthoDB" id="2410195at2759"/>
<dbReference type="Pfam" id="PF00891">
    <property type="entry name" value="Methyltransf_2"/>
    <property type="match status" value="1"/>
</dbReference>
<reference evidence="7" key="2">
    <citation type="submission" date="2017-06" db="EMBL/GenBank/DDBJ databases">
        <title>The pomegranate genome and the genomics of punicalagin biosynthesis.</title>
        <authorList>
            <person name="Xu C."/>
        </authorList>
    </citation>
    <scope>NUCLEOTIDE SEQUENCE [LARGE SCALE GENOMIC DNA]</scope>
    <source>
        <tissue evidence="7">Fresh leaf</tissue>
    </source>
</reference>
<dbReference type="GO" id="GO:0008757">
    <property type="term" value="F:S-adenosylmethionine-dependent methyltransferase activity"/>
    <property type="evidence" value="ECO:0007669"/>
    <property type="project" value="UniProtKB-ARBA"/>
</dbReference>
<evidence type="ECO:0000259" key="6">
    <source>
        <dbReference type="Pfam" id="PF08100"/>
    </source>
</evidence>
<organism evidence="7 8">
    <name type="scientific">Punica granatum</name>
    <name type="common">Pomegranate</name>
    <dbReference type="NCBI Taxonomy" id="22663"/>
    <lineage>
        <taxon>Eukaryota</taxon>
        <taxon>Viridiplantae</taxon>
        <taxon>Streptophyta</taxon>
        <taxon>Embryophyta</taxon>
        <taxon>Tracheophyta</taxon>
        <taxon>Spermatophyta</taxon>
        <taxon>Magnoliopsida</taxon>
        <taxon>eudicotyledons</taxon>
        <taxon>Gunneridae</taxon>
        <taxon>Pentapetalae</taxon>
        <taxon>rosids</taxon>
        <taxon>malvids</taxon>
        <taxon>Myrtales</taxon>
        <taxon>Lythraceae</taxon>
        <taxon>Punica</taxon>
    </lineage>
</organism>
<dbReference type="InterPro" id="IPR036388">
    <property type="entry name" value="WH-like_DNA-bd_sf"/>
</dbReference>
<dbReference type="SUPFAM" id="SSF53335">
    <property type="entry name" value="S-adenosyl-L-methionine-dependent methyltransferases"/>
    <property type="match status" value="1"/>
</dbReference>
<dbReference type="FunFam" id="3.40.50.150:FF:000057">
    <property type="entry name" value="O-methyltransferase ZRP4"/>
    <property type="match status" value="1"/>
</dbReference>
<evidence type="ECO:0000313" key="7">
    <source>
        <dbReference type="EMBL" id="OWM64334.1"/>
    </source>
</evidence>
<dbReference type="Proteomes" id="UP000197138">
    <property type="component" value="Unassembled WGS sequence"/>
</dbReference>
<reference evidence="9" key="3">
    <citation type="journal article" date="2020" name="Plant Biotechnol. J.">
        <title>The pomegranate (Punica granatum L.) draft genome dissects genetic divergence between soft- and hard-seeded cultivars.</title>
        <authorList>
            <person name="Luo X."/>
            <person name="Li H."/>
            <person name="Wu Z."/>
            <person name="Yao W."/>
            <person name="Zhao P."/>
            <person name="Cao D."/>
            <person name="Yu H."/>
            <person name="Li K."/>
            <person name="Poudel K."/>
            <person name="Zhao D."/>
            <person name="Zhang F."/>
            <person name="Xia X."/>
            <person name="Chen L."/>
            <person name="Wang Q."/>
            <person name="Jing D."/>
            <person name="Cao S."/>
        </authorList>
    </citation>
    <scope>NUCLEOTIDE SEQUENCE [LARGE SCALE GENOMIC DNA]</scope>
</reference>
<dbReference type="GO" id="GO:0032259">
    <property type="term" value="P:methylation"/>
    <property type="evidence" value="ECO:0007669"/>
    <property type="project" value="UniProtKB-KW"/>
</dbReference>
<reference evidence="8" key="1">
    <citation type="journal article" date="2017" name="Plant J.">
        <title>The pomegranate (Punica granatum L.) genome and the genomics of punicalagin biosynthesis.</title>
        <authorList>
            <person name="Qin G."/>
            <person name="Xu C."/>
            <person name="Ming R."/>
            <person name="Tang H."/>
            <person name="Guyot R."/>
            <person name="Kramer E.M."/>
            <person name="Hu Y."/>
            <person name="Yi X."/>
            <person name="Qi Y."/>
            <person name="Xu X."/>
            <person name="Gao Z."/>
            <person name="Pan H."/>
            <person name="Jian J."/>
            <person name="Tian Y."/>
            <person name="Yue Z."/>
            <person name="Xu Y."/>
        </authorList>
    </citation>
    <scope>NUCLEOTIDE SEQUENCE [LARGE SCALE GENOMIC DNA]</scope>
    <source>
        <strain evidence="8">cv. Dabenzi</strain>
    </source>
</reference>
<dbReference type="GO" id="GO:0008171">
    <property type="term" value="F:O-methyltransferase activity"/>
    <property type="evidence" value="ECO:0007669"/>
    <property type="project" value="InterPro"/>
</dbReference>
<feature type="active site" description="Proton acceptor" evidence="4">
    <location>
        <position position="273"/>
    </location>
</feature>
<evidence type="ECO:0000256" key="2">
    <source>
        <dbReference type="ARBA" id="ARBA00022679"/>
    </source>
</evidence>
<dbReference type="EMBL" id="MTKT01005811">
    <property type="protein sequence ID" value="OWM64334.1"/>
    <property type="molecule type" value="Genomic_DNA"/>
</dbReference>
<keyword evidence="9" id="KW-1185">Reference proteome</keyword>
<keyword evidence="2" id="KW-0808">Transferase</keyword>
<dbReference type="PROSITE" id="PS51683">
    <property type="entry name" value="SAM_OMT_II"/>
    <property type="match status" value="1"/>
</dbReference>
<evidence type="ECO:0000313" key="8">
    <source>
        <dbReference type="Proteomes" id="UP000197138"/>
    </source>
</evidence>
<keyword evidence="1" id="KW-0489">Methyltransferase</keyword>
<evidence type="ECO:0000313" key="9">
    <source>
        <dbReference type="Proteomes" id="UP000515151"/>
    </source>
</evidence>
<dbReference type="Pfam" id="PF08100">
    <property type="entry name" value="Dimerisation"/>
    <property type="match status" value="1"/>
</dbReference>
<dbReference type="Gene3D" id="3.40.50.150">
    <property type="entry name" value="Vaccinia Virus protein VP39"/>
    <property type="match status" value="1"/>
</dbReference>
<dbReference type="RefSeq" id="XP_031392999.1">
    <property type="nucleotide sequence ID" value="XM_031537139.1"/>
</dbReference>
<dbReference type="AlphaFoldDB" id="A0A218VUV7"/>
<feature type="domain" description="O-methyltransferase dimerisation" evidence="6">
    <location>
        <begin position="22"/>
        <end position="117"/>
    </location>
</feature>
<dbReference type="FunFam" id="1.10.10.10:FF:000213">
    <property type="entry name" value="Coniferyl alcohol 9-O-methyltransferase"/>
    <property type="match status" value="1"/>
</dbReference>
<dbReference type="SUPFAM" id="SSF46785">
    <property type="entry name" value="Winged helix' DNA-binding domain"/>
    <property type="match status" value="1"/>
</dbReference>
<evidence type="ECO:0000256" key="4">
    <source>
        <dbReference type="PIRSR" id="PIRSR005739-1"/>
    </source>
</evidence>
<proteinExistence type="predicted"/>